<evidence type="ECO:0000313" key="2">
    <source>
        <dbReference type="EMBL" id="CAB3379931.1"/>
    </source>
</evidence>
<dbReference type="OrthoDB" id="10250458at2759"/>
<evidence type="ECO:0008006" key="4">
    <source>
        <dbReference type="Google" id="ProtNLM"/>
    </source>
</evidence>
<accession>A0A8S1DGY0</accession>
<dbReference type="AlphaFoldDB" id="A0A8S1DGY0"/>
<dbReference type="PANTHER" id="PTHR19316">
    <property type="entry name" value="PROTEIN FOLDING REGULATOR"/>
    <property type="match status" value="1"/>
</dbReference>
<dbReference type="GO" id="GO:0000774">
    <property type="term" value="F:adenyl-nucleotide exchange factor activity"/>
    <property type="evidence" value="ECO:0007669"/>
    <property type="project" value="TreeGrafter"/>
</dbReference>
<dbReference type="InterPro" id="IPR011989">
    <property type="entry name" value="ARM-like"/>
</dbReference>
<reference evidence="2 3" key="1">
    <citation type="submission" date="2020-04" db="EMBL/GenBank/DDBJ databases">
        <authorList>
            <person name="Alioto T."/>
            <person name="Alioto T."/>
            <person name="Gomez Garrido J."/>
        </authorList>
    </citation>
    <scope>NUCLEOTIDE SEQUENCE [LARGE SCALE GENOMIC DNA]</scope>
</reference>
<proteinExistence type="predicted"/>
<feature type="region of interest" description="Disordered" evidence="1">
    <location>
        <begin position="1"/>
        <end position="24"/>
    </location>
</feature>
<sequence length="321" mass="36741">MSDQQNEGNNAANNDGRQPPENMQQLLRLTLDASGTNAPTPNYEPISEENRKWLNEAISDMSINVIEELTKGIKVLEQVGSISGSDSPEEFERVLDLITNYVDNMDISNDFHKIGGFTIFDPLLSSPHPRLRSKAANLIAEVTQNNVYCQQRVTHLFPKLLQMVKEDPEPEVKVKALYALSCSLRDYPPSLEYIVKYDGFSVLLSAMQSNIEKLQIKAAFLLSALCSESNAVKEHVLKQKLIDHLAEMLSKKDQPYEHLLSALLSLVRDLPQAQEECRRPELYMYNILIRLREHSIIHENLDQRQHCQELLTLLYNETFYR</sequence>
<organism evidence="2 3">
    <name type="scientific">Cloeon dipterum</name>
    <dbReference type="NCBI Taxonomy" id="197152"/>
    <lineage>
        <taxon>Eukaryota</taxon>
        <taxon>Metazoa</taxon>
        <taxon>Ecdysozoa</taxon>
        <taxon>Arthropoda</taxon>
        <taxon>Hexapoda</taxon>
        <taxon>Insecta</taxon>
        <taxon>Pterygota</taxon>
        <taxon>Palaeoptera</taxon>
        <taxon>Ephemeroptera</taxon>
        <taxon>Pisciforma</taxon>
        <taxon>Baetidae</taxon>
        <taxon>Cloeon</taxon>
    </lineage>
</organism>
<dbReference type="PANTHER" id="PTHR19316:SF18">
    <property type="entry name" value="HSP70-BINDING PROTEIN 1"/>
    <property type="match status" value="1"/>
</dbReference>
<dbReference type="EMBL" id="CADEPI010000197">
    <property type="protein sequence ID" value="CAB3379931.1"/>
    <property type="molecule type" value="Genomic_DNA"/>
</dbReference>
<dbReference type="InterPro" id="IPR050693">
    <property type="entry name" value="Hsp70_NEF-Inhibitors"/>
</dbReference>
<evidence type="ECO:0000313" key="3">
    <source>
        <dbReference type="Proteomes" id="UP000494165"/>
    </source>
</evidence>
<gene>
    <name evidence="2" type="ORF">CLODIP_2_CD06424</name>
</gene>
<dbReference type="SUPFAM" id="SSF48371">
    <property type="entry name" value="ARM repeat"/>
    <property type="match status" value="1"/>
</dbReference>
<dbReference type="InterPro" id="IPR016024">
    <property type="entry name" value="ARM-type_fold"/>
</dbReference>
<dbReference type="GO" id="GO:0005783">
    <property type="term" value="C:endoplasmic reticulum"/>
    <property type="evidence" value="ECO:0007669"/>
    <property type="project" value="TreeGrafter"/>
</dbReference>
<comment type="caution">
    <text evidence="2">The sequence shown here is derived from an EMBL/GenBank/DDBJ whole genome shotgun (WGS) entry which is preliminary data.</text>
</comment>
<dbReference type="Gene3D" id="1.25.10.10">
    <property type="entry name" value="Leucine-rich Repeat Variant"/>
    <property type="match status" value="1"/>
</dbReference>
<name>A0A8S1DGY0_9INSE</name>
<protein>
    <recommendedName>
        <fullName evidence="4">Nucleotide exchange factor Fes1 domain-containing protein</fullName>
    </recommendedName>
</protein>
<evidence type="ECO:0000256" key="1">
    <source>
        <dbReference type="SAM" id="MobiDB-lite"/>
    </source>
</evidence>
<dbReference type="Proteomes" id="UP000494165">
    <property type="component" value="Unassembled WGS sequence"/>
</dbReference>
<keyword evidence="3" id="KW-1185">Reference proteome</keyword>